<keyword evidence="1" id="KW-0238">DNA-binding</keyword>
<dbReference type="RefSeq" id="WP_083147291.1">
    <property type="nucleotide sequence ID" value="NZ_BAAAHX010000002.1"/>
</dbReference>
<sequence>MSEFSETQQEKEGTEESQIKAAKDKTIGQVLSALDVDFPGISASKIRFLEDRGLVHPQRTNTGYRKYSAADVEQLRLILLLQRDRYLPLKVIKELVESNTLHEVAVGPEPASTSPSETAPSQESAESQPALSDSPLASIKDSGATYTLRELSAAAEVDMPLLRELINFGLIRENNGVYDDYDVVVTRVCSELTSHGIQPRHLRQFRAAAEREVGLVETAVAPLASRKDEDSQAKAAARASEIAQLCLRLHMALVASSMPSF</sequence>
<reference evidence="4 5" key="1">
    <citation type="submission" date="2020-09" db="EMBL/GenBank/DDBJ databases">
        <title>Investigation of environmental microbe.</title>
        <authorList>
            <person name="Ou Y."/>
            <person name="Kang Q."/>
        </authorList>
    </citation>
    <scope>NUCLEOTIDE SEQUENCE [LARGE SCALE GENOMIC DNA]</scope>
    <source>
        <strain evidence="4 5">KJZ-9</strain>
    </source>
</reference>
<dbReference type="PROSITE" id="PS50937">
    <property type="entry name" value="HTH_MERR_2"/>
    <property type="match status" value="1"/>
</dbReference>
<dbReference type="PANTHER" id="PTHR30204">
    <property type="entry name" value="REDOX-CYCLING DRUG-SENSING TRANSCRIPTIONAL ACTIVATOR SOXR"/>
    <property type="match status" value="1"/>
</dbReference>
<evidence type="ECO:0000256" key="1">
    <source>
        <dbReference type="ARBA" id="ARBA00023125"/>
    </source>
</evidence>
<organism evidence="4 5">
    <name type="scientific">Rothia amarae</name>
    <dbReference type="NCBI Taxonomy" id="169480"/>
    <lineage>
        <taxon>Bacteria</taxon>
        <taxon>Bacillati</taxon>
        <taxon>Actinomycetota</taxon>
        <taxon>Actinomycetes</taxon>
        <taxon>Micrococcales</taxon>
        <taxon>Micrococcaceae</taxon>
        <taxon>Rothia</taxon>
    </lineage>
</organism>
<feature type="region of interest" description="Disordered" evidence="2">
    <location>
        <begin position="104"/>
        <end position="138"/>
    </location>
</feature>
<dbReference type="SUPFAM" id="SSF46955">
    <property type="entry name" value="Putative DNA-binding domain"/>
    <property type="match status" value="1"/>
</dbReference>
<evidence type="ECO:0000313" key="5">
    <source>
        <dbReference type="Proteomes" id="UP000516421"/>
    </source>
</evidence>
<dbReference type="AlphaFoldDB" id="A0A7H2BHT7"/>
<feature type="compositionally biased region" description="Basic and acidic residues" evidence="2">
    <location>
        <begin position="8"/>
        <end position="21"/>
    </location>
</feature>
<keyword evidence="5" id="KW-1185">Reference proteome</keyword>
<feature type="domain" description="HTH merR-type" evidence="3">
    <location>
        <begin position="40"/>
        <end position="98"/>
    </location>
</feature>
<accession>A0A7H2BHT7</accession>
<dbReference type="CDD" id="cd00592">
    <property type="entry name" value="HTH_MerR-like"/>
    <property type="match status" value="1"/>
</dbReference>
<proteinExistence type="predicted"/>
<dbReference type="EMBL" id="CP061538">
    <property type="protein sequence ID" value="QNV39233.1"/>
    <property type="molecule type" value="Genomic_DNA"/>
</dbReference>
<dbReference type="GO" id="GO:0003700">
    <property type="term" value="F:DNA-binding transcription factor activity"/>
    <property type="evidence" value="ECO:0007669"/>
    <property type="project" value="InterPro"/>
</dbReference>
<evidence type="ECO:0000313" key="4">
    <source>
        <dbReference type="EMBL" id="QNV39233.1"/>
    </source>
</evidence>
<dbReference type="Gene3D" id="1.10.1660.10">
    <property type="match status" value="1"/>
</dbReference>
<dbReference type="InterPro" id="IPR009061">
    <property type="entry name" value="DNA-bd_dom_put_sf"/>
</dbReference>
<dbReference type="PANTHER" id="PTHR30204:SF89">
    <property type="entry name" value="HTH MERR-TYPE DOMAIN-CONTAINING PROTEIN"/>
    <property type="match status" value="1"/>
</dbReference>
<dbReference type="Proteomes" id="UP000516421">
    <property type="component" value="Chromosome"/>
</dbReference>
<dbReference type="KEGG" id="rama:IDM48_07385"/>
<feature type="compositionally biased region" description="Low complexity" evidence="2">
    <location>
        <begin position="108"/>
        <end position="128"/>
    </location>
</feature>
<dbReference type="InterPro" id="IPR047057">
    <property type="entry name" value="MerR_fam"/>
</dbReference>
<feature type="region of interest" description="Disordered" evidence="2">
    <location>
        <begin position="1"/>
        <end position="21"/>
    </location>
</feature>
<dbReference type="InterPro" id="IPR000551">
    <property type="entry name" value="MerR-type_HTH_dom"/>
</dbReference>
<evidence type="ECO:0000259" key="3">
    <source>
        <dbReference type="PROSITE" id="PS50937"/>
    </source>
</evidence>
<protein>
    <submittedName>
        <fullName evidence="4">MerR family transcriptional regulator</fullName>
    </submittedName>
</protein>
<name>A0A7H2BHT7_9MICC</name>
<dbReference type="Pfam" id="PF13411">
    <property type="entry name" value="MerR_1"/>
    <property type="match status" value="1"/>
</dbReference>
<gene>
    <name evidence="4" type="ORF">IDM48_07385</name>
</gene>
<evidence type="ECO:0000256" key="2">
    <source>
        <dbReference type="SAM" id="MobiDB-lite"/>
    </source>
</evidence>
<dbReference type="SMART" id="SM00422">
    <property type="entry name" value="HTH_MERR"/>
    <property type="match status" value="1"/>
</dbReference>
<dbReference type="GO" id="GO:0003677">
    <property type="term" value="F:DNA binding"/>
    <property type="evidence" value="ECO:0007669"/>
    <property type="project" value="UniProtKB-KW"/>
</dbReference>